<accession>A0A0K9Q4S8</accession>
<protein>
    <submittedName>
        <fullName evidence="4">Uncharacterized protein</fullName>
    </submittedName>
</protein>
<dbReference type="InterPro" id="IPR015915">
    <property type="entry name" value="Kelch-typ_b-propeller"/>
</dbReference>
<feature type="compositionally biased region" description="Basic and acidic residues" evidence="3">
    <location>
        <begin position="1"/>
        <end position="18"/>
    </location>
</feature>
<gene>
    <name evidence="4" type="ORF">ZOSMA_106G00750</name>
</gene>
<evidence type="ECO:0000313" key="4">
    <source>
        <dbReference type="EMBL" id="KMZ76169.1"/>
    </source>
</evidence>
<keyword evidence="1" id="KW-0880">Kelch repeat</keyword>
<name>A0A0K9Q4S8_ZOSMR</name>
<dbReference type="InterPro" id="IPR011043">
    <property type="entry name" value="Gal_Oxase/kelch_b-propeller"/>
</dbReference>
<keyword evidence="2" id="KW-0677">Repeat</keyword>
<dbReference type="SUPFAM" id="SSF50965">
    <property type="entry name" value="Galactose oxidase, central domain"/>
    <property type="match status" value="1"/>
</dbReference>
<dbReference type="PANTHER" id="PTHR46093">
    <property type="entry name" value="ACYL-COA-BINDING DOMAIN-CONTAINING PROTEIN 5"/>
    <property type="match status" value="1"/>
</dbReference>
<feature type="region of interest" description="Disordered" evidence="3">
    <location>
        <begin position="1"/>
        <end position="30"/>
    </location>
</feature>
<dbReference type="EMBL" id="LFYR01000079">
    <property type="protein sequence ID" value="KMZ76169.1"/>
    <property type="molecule type" value="Genomic_DNA"/>
</dbReference>
<dbReference type="PANTHER" id="PTHR46093:SF9">
    <property type="entry name" value="DCD DOMAIN-CONTAINING PROTEIN"/>
    <property type="match status" value="1"/>
</dbReference>
<evidence type="ECO:0000256" key="2">
    <source>
        <dbReference type="ARBA" id="ARBA00022737"/>
    </source>
</evidence>
<keyword evidence="5" id="KW-1185">Reference proteome</keyword>
<comment type="caution">
    <text evidence="4">The sequence shown here is derived from an EMBL/GenBank/DDBJ whole genome shotgun (WGS) entry which is preliminary data.</text>
</comment>
<sequence length="504" mass="55525">MMRWERVHGKARAKETPDGRTPAGRKGGIWGPGRRWGHTCNAIKSGRFLYVFGGYGEDNCQTNDVHVFDTVKKTWSKPMTKGVAPSPRDSHTCTTVENNLFVFGGTDGANPLNDLHILDTSTNTWSMPIIQGNGPGAREGHTTTLVGKRLFVFGGCGKSPENPEEIYYDDIYFLDTENLVWERAVTTGSKPSARDSHTCSTWNNKLVILGGEDASDYYLADVFILNTDTYVWTELNTSGHMLAPRAGHSTVALGKNLFVFGGFTDARNLYDDLHILDLETGIWTRVLNVNLGPSARFSAAGDCLDPNKGILVFIGGCNASLEALDDMFYLYTGMPVEVKVQRREKLSLRKELKRKCQEICVASSTPQRNMEVSQRAVVVQENSHVLEPDCGENGFIATITSEFPRGYCIETQINGKLLRGLVFFKNPSISGEFLTTIAGRIRATDSIIRANEPRYQAAASTANINQMMNAELASNRTVLSQEPPIKINTSGLDKLASSSKNKDS</sequence>
<organism evidence="4 5">
    <name type="scientific">Zostera marina</name>
    <name type="common">Eelgrass</name>
    <dbReference type="NCBI Taxonomy" id="29655"/>
    <lineage>
        <taxon>Eukaryota</taxon>
        <taxon>Viridiplantae</taxon>
        <taxon>Streptophyta</taxon>
        <taxon>Embryophyta</taxon>
        <taxon>Tracheophyta</taxon>
        <taxon>Spermatophyta</taxon>
        <taxon>Magnoliopsida</taxon>
        <taxon>Liliopsida</taxon>
        <taxon>Zosteraceae</taxon>
        <taxon>Zostera</taxon>
    </lineage>
</organism>
<dbReference type="InterPro" id="IPR006652">
    <property type="entry name" value="Kelch_1"/>
</dbReference>
<reference evidence="5" key="1">
    <citation type="journal article" date="2016" name="Nature">
        <title>The genome of the seagrass Zostera marina reveals angiosperm adaptation to the sea.</title>
        <authorList>
            <person name="Olsen J.L."/>
            <person name="Rouze P."/>
            <person name="Verhelst B."/>
            <person name="Lin Y.-C."/>
            <person name="Bayer T."/>
            <person name="Collen J."/>
            <person name="Dattolo E."/>
            <person name="De Paoli E."/>
            <person name="Dittami S."/>
            <person name="Maumus F."/>
            <person name="Michel G."/>
            <person name="Kersting A."/>
            <person name="Lauritano C."/>
            <person name="Lohaus R."/>
            <person name="Toepel M."/>
            <person name="Tonon T."/>
            <person name="Vanneste K."/>
            <person name="Amirebrahimi M."/>
            <person name="Brakel J."/>
            <person name="Bostroem C."/>
            <person name="Chovatia M."/>
            <person name="Grimwood J."/>
            <person name="Jenkins J.W."/>
            <person name="Jueterbock A."/>
            <person name="Mraz A."/>
            <person name="Stam W.T."/>
            <person name="Tice H."/>
            <person name="Bornberg-Bauer E."/>
            <person name="Green P.J."/>
            <person name="Pearson G.A."/>
            <person name="Procaccini G."/>
            <person name="Duarte C.M."/>
            <person name="Schmutz J."/>
            <person name="Reusch T.B.H."/>
            <person name="Van de Peer Y."/>
        </authorList>
    </citation>
    <scope>NUCLEOTIDE SEQUENCE [LARGE SCALE GENOMIC DNA]</scope>
    <source>
        <strain evidence="5">cv. Finnish</strain>
    </source>
</reference>
<proteinExistence type="predicted"/>
<evidence type="ECO:0000256" key="1">
    <source>
        <dbReference type="ARBA" id="ARBA00022441"/>
    </source>
</evidence>
<dbReference type="Pfam" id="PF01344">
    <property type="entry name" value="Kelch_1"/>
    <property type="match status" value="1"/>
</dbReference>
<evidence type="ECO:0000313" key="5">
    <source>
        <dbReference type="Proteomes" id="UP000036987"/>
    </source>
</evidence>
<dbReference type="OMA" id="YVWKRAT"/>
<dbReference type="Pfam" id="PF24681">
    <property type="entry name" value="Kelch_KLHDC2_KLHL20_DRC7"/>
    <property type="match status" value="1"/>
</dbReference>
<dbReference type="STRING" id="29655.A0A0K9Q4S8"/>
<dbReference type="Proteomes" id="UP000036987">
    <property type="component" value="Unassembled WGS sequence"/>
</dbReference>
<evidence type="ECO:0000256" key="3">
    <source>
        <dbReference type="SAM" id="MobiDB-lite"/>
    </source>
</evidence>
<dbReference type="Gene3D" id="2.120.10.80">
    <property type="entry name" value="Kelch-type beta propeller"/>
    <property type="match status" value="2"/>
</dbReference>
<dbReference type="OrthoDB" id="10251809at2759"/>
<dbReference type="AlphaFoldDB" id="A0A0K9Q4S8"/>